<dbReference type="Proteomes" id="UP001589758">
    <property type="component" value="Unassembled WGS sequence"/>
</dbReference>
<evidence type="ECO:0000256" key="2">
    <source>
        <dbReference type="ARBA" id="ARBA00004496"/>
    </source>
</evidence>
<dbReference type="InterPro" id="IPR000563">
    <property type="entry name" value="Flag_FliH"/>
</dbReference>
<dbReference type="Pfam" id="PF02108">
    <property type="entry name" value="FliH"/>
    <property type="match status" value="1"/>
</dbReference>
<dbReference type="PRINTS" id="PR01003">
    <property type="entry name" value="FLGFLIH"/>
</dbReference>
<evidence type="ECO:0000313" key="12">
    <source>
        <dbReference type="EMBL" id="MFC0180019.1"/>
    </source>
</evidence>
<feature type="coiled-coil region" evidence="10">
    <location>
        <begin position="19"/>
        <end position="57"/>
    </location>
</feature>
<keyword evidence="9" id="KW-1006">Bacterial flagellum protein export</keyword>
<protein>
    <recommendedName>
        <fullName evidence="4">Flagellar assembly protein FliH</fullName>
    </recommendedName>
</protein>
<evidence type="ECO:0000256" key="4">
    <source>
        <dbReference type="ARBA" id="ARBA00016507"/>
    </source>
</evidence>
<comment type="function">
    <text evidence="1">Needed for flagellar regrowth and assembly.</text>
</comment>
<evidence type="ECO:0000256" key="5">
    <source>
        <dbReference type="ARBA" id="ARBA00022448"/>
    </source>
</evidence>
<name>A0ABV6CAM0_9GAMM</name>
<evidence type="ECO:0000256" key="1">
    <source>
        <dbReference type="ARBA" id="ARBA00003041"/>
    </source>
</evidence>
<dbReference type="PANTHER" id="PTHR34982">
    <property type="entry name" value="YOP PROTEINS TRANSLOCATION PROTEIN L"/>
    <property type="match status" value="1"/>
</dbReference>
<evidence type="ECO:0000259" key="11">
    <source>
        <dbReference type="Pfam" id="PF02108"/>
    </source>
</evidence>
<evidence type="ECO:0000256" key="8">
    <source>
        <dbReference type="ARBA" id="ARBA00022927"/>
    </source>
</evidence>
<comment type="caution">
    <text evidence="12">The sequence shown here is derived from an EMBL/GenBank/DDBJ whole genome shotgun (WGS) entry which is preliminary data.</text>
</comment>
<organism evidence="12 13">
    <name type="scientific">Thorsellia kenyensis</name>
    <dbReference type="NCBI Taxonomy" id="1549888"/>
    <lineage>
        <taxon>Bacteria</taxon>
        <taxon>Pseudomonadati</taxon>
        <taxon>Pseudomonadota</taxon>
        <taxon>Gammaproteobacteria</taxon>
        <taxon>Enterobacterales</taxon>
        <taxon>Thorselliaceae</taxon>
        <taxon>Thorsellia</taxon>
    </lineage>
</organism>
<evidence type="ECO:0000256" key="10">
    <source>
        <dbReference type="SAM" id="Coils"/>
    </source>
</evidence>
<reference evidence="12 13" key="1">
    <citation type="submission" date="2024-09" db="EMBL/GenBank/DDBJ databases">
        <authorList>
            <person name="Sun Q."/>
            <person name="Mori K."/>
        </authorList>
    </citation>
    <scope>NUCLEOTIDE SEQUENCE [LARGE SCALE GENOMIC DNA]</scope>
    <source>
        <strain evidence="12 13">CCM 8545</strain>
    </source>
</reference>
<keyword evidence="5" id="KW-0813">Transport</keyword>
<keyword evidence="8" id="KW-0653">Protein transport</keyword>
<dbReference type="PANTHER" id="PTHR34982:SF1">
    <property type="entry name" value="FLAGELLAR ASSEMBLY PROTEIN FLIH"/>
    <property type="match status" value="1"/>
</dbReference>
<evidence type="ECO:0000256" key="6">
    <source>
        <dbReference type="ARBA" id="ARBA00022490"/>
    </source>
</evidence>
<sequence length="234" mass="26632">MSNSQSWSPWHLEDFNANATDAASNYAQKLIEIESLKEELQKERANFQSSCESLIVDELKKAYEEGFAKGLSEGESQGYLNGQQKAEEEAAIKQDQFVEKIENLFSQFNKLIDNTNNLLPEKMLIISLAAAKSLIGNKIDELQGELSEKIMDELEKLPLAPRQLTLRINPNDWTFIQGSITQLFAQNNWKMIKDDSLVKSGFIIETDTQEIDATLESKWQEIIKLSEGIFLHDK</sequence>
<dbReference type="EMBL" id="JBHLXE010000088">
    <property type="protein sequence ID" value="MFC0180019.1"/>
    <property type="molecule type" value="Genomic_DNA"/>
</dbReference>
<dbReference type="InterPro" id="IPR018035">
    <property type="entry name" value="Flagellar_FliH/T3SS_HrpE"/>
</dbReference>
<feature type="domain" description="Flagellar assembly protein FliH/Type III secretion system HrpE" evidence="11">
    <location>
        <begin position="98"/>
        <end position="222"/>
    </location>
</feature>
<keyword evidence="6" id="KW-0963">Cytoplasm</keyword>
<dbReference type="RefSeq" id="WP_385877131.1">
    <property type="nucleotide sequence ID" value="NZ_JBHLXE010000088.1"/>
</dbReference>
<dbReference type="InterPro" id="IPR051472">
    <property type="entry name" value="T3SS_Stator/FliH"/>
</dbReference>
<gene>
    <name evidence="12" type="ORF">ACFFIT_07990</name>
</gene>
<evidence type="ECO:0000256" key="3">
    <source>
        <dbReference type="ARBA" id="ARBA00006602"/>
    </source>
</evidence>
<evidence type="ECO:0000256" key="9">
    <source>
        <dbReference type="ARBA" id="ARBA00023225"/>
    </source>
</evidence>
<keyword evidence="7" id="KW-1005">Bacterial flagellum biogenesis</keyword>
<keyword evidence="13" id="KW-1185">Reference proteome</keyword>
<proteinExistence type="inferred from homology"/>
<comment type="similarity">
    <text evidence="3">Belongs to the FliH family.</text>
</comment>
<evidence type="ECO:0000256" key="7">
    <source>
        <dbReference type="ARBA" id="ARBA00022795"/>
    </source>
</evidence>
<evidence type="ECO:0000313" key="13">
    <source>
        <dbReference type="Proteomes" id="UP001589758"/>
    </source>
</evidence>
<accession>A0ABV6CAM0</accession>
<keyword evidence="10" id="KW-0175">Coiled coil</keyword>
<comment type="subcellular location">
    <subcellularLocation>
        <location evidence="2">Cytoplasm</location>
    </subcellularLocation>
</comment>